<evidence type="ECO:0008006" key="3">
    <source>
        <dbReference type="Google" id="ProtNLM"/>
    </source>
</evidence>
<dbReference type="AlphaFoldDB" id="A0A916UGW6"/>
<dbReference type="GO" id="GO:0015035">
    <property type="term" value="F:protein-disulfide reductase activity"/>
    <property type="evidence" value="ECO:0007669"/>
    <property type="project" value="InterPro"/>
</dbReference>
<organism evidence="1 2">
    <name type="scientific">Hoyosella rhizosphaerae</name>
    <dbReference type="NCBI Taxonomy" id="1755582"/>
    <lineage>
        <taxon>Bacteria</taxon>
        <taxon>Bacillati</taxon>
        <taxon>Actinomycetota</taxon>
        <taxon>Actinomycetes</taxon>
        <taxon>Mycobacteriales</taxon>
        <taxon>Hoyosellaceae</taxon>
        <taxon>Hoyosella</taxon>
    </lineage>
</organism>
<dbReference type="Pfam" id="PF04134">
    <property type="entry name" value="DCC1-like"/>
    <property type="match status" value="1"/>
</dbReference>
<dbReference type="InterPro" id="IPR007263">
    <property type="entry name" value="DCC1-like"/>
</dbReference>
<keyword evidence="2" id="KW-1185">Reference proteome</keyword>
<dbReference type="Proteomes" id="UP000641514">
    <property type="component" value="Unassembled WGS sequence"/>
</dbReference>
<reference evidence="1" key="2">
    <citation type="submission" date="2020-09" db="EMBL/GenBank/DDBJ databases">
        <authorList>
            <person name="Sun Q."/>
            <person name="Zhou Y."/>
        </authorList>
    </citation>
    <scope>NUCLEOTIDE SEQUENCE</scope>
    <source>
        <strain evidence="1">CGMCC 1.15478</strain>
    </source>
</reference>
<evidence type="ECO:0000313" key="1">
    <source>
        <dbReference type="EMBL" id="GGC72967.1"/>
    </source>
</evidence>
<reference evidence="1" key="1">
    <citation type="journal article" date="2014" name="Int. J. Syst. Evol. Microbiol.">
        <title>Complete genome sequence of Corynebacterium casei LMG S-19264T (=DSM 44701T), isolated from a smear-ripened cheese.</title>
        <authorList>
            <consortium name="US DOE Joint Genome Institute (JGI-PGF)"/>
            <person name="Walter F."/>
            <person name="Albersmeier A."/>
            <person name="Kalinowski J."/>
            <person name="Ruckert C."/>
        </authorList>
    </citation>
    <scope>NUCLEOTIDE SEQUENCE</scope>
    <source>
        <strain evidence="1">CGMCC 1.15478</strain>
    </source>
</reference>
<dbReference type="EMBL" id="BMJH01000003">
    <property type="protein sequence ID" value="GGC72967.1"/>
    <property type="molecule type" value="Genomic_DNA"/>
</dbReference>
<accession>A0A916UGW6</accession>
<proteinExistence type="predicted"/>
<protein>
    <recommendedName>
        <fullName evidence="3">DUF393 domain-containing protein</fullName>
    </recommendedName>
</protein>
<evidence type="ECO:0000313" key="2">
    <source>
        <dbReference type="Proteomes" id="UP000641514"/>
    </source>
</evidence>
<sequence length="124" mass="13246">MAEPEIVVLYDRDCGFCVRCVNILGRLDRHRRVGAVAFQSPGALEAFAVSEADAAAAVWAKKSDGTLTRGAAAVNAALTVATGSSIPARVYALPGMTRVQDVVYQWVADHRHWMPGGTKTCTLD</sequence>
<comment type="caution">
    <text evidence="1">The sequence shown here is derived from an EMBL/GenBank/DDBJ whole genome shotgun (WGS) entry which is preliminary data.</text>
</comment>
<dbReference type="RefSeq" id="WP_188676091.1">
    <property type="nucleotide sequence ID" value="NZ_BMJH01000003.1"/>
</dbReference>
<gene>
    <name evidence="1" type="ORF">GCM10011410_27550</name>
</gene>
<name>A0A916UGW6_9ACTN</name>